<name>A0A6B1DVL7_9CHLR</name>
<organism evidence="1">
    <name type="scientific">Caldilineaceae bacterium SB0662_bin_9</name>
    <dbReference type="NCBI Taxonomy" id="2605258"/>
    <lineage>
        <taxon>Bacteria</taxon>
        <taxon>Bacillati</taxon>
        <taxon>Chloroflexota</taxon>
        <taxon>Caldilineae</taxon>
        <taxon>Caldilineales</taxon>
        <taxon>Caldilineaceae</taxon>
    </lineage>
</organism>
<keyword evidence="1" id="KW-0808">Transferase</keyword>
<reference evidence="1" key="1">
    <citation type="submission" date="2019-09" db="EMBL/GenBank/DDBJ databases">
        <title>Characterisation of the sponge microbiome using genome-centric metagenomics.</title>
        <authorList>
            <person name="Engelberts J.P."/>
            <person name="Robbins S.J."/>
            <person name="De Goeij J.M."/>
            <person name="Aranda M."/>
            <person name="Bell S.C."/>
            <person name="Webster N.S."/>
        </authorList>
    </citation>
    <scope>NUCLEOTIDE SEQUENCE</scope>
    <source>
        <strain evidence="1">SB0662_bin_9</strain>
    </source>
</reference>
<evidence type="ECO:0000313" key="1">
    <source>
        <dbReference type="EMBL" id="MYD91900.1"/>
    </source>
</evidence>
<sequence length="340" mass="38705">MVNMLFEELSSEERRLALRTIASLTGRQEHHLEKDIWVVYTLRALWDSSVGASLTFKGGTSLSKVYRAIRRFSEDLDVTYDIRSFAPDLVAGSGDEALPPNRSQENKWTREIRRRLVAWTETSAAPLLETKLFEVDPSIRLRVERNSLTICYEPLFRGYGFVKPEVTVEFGARSTGEPRAEYTVTCDAASYLPEVVFPLARPLTMAAERTFWEKATAVHVFCRQQRIRGERLSRHWHDLVRLDDAGTAQKALADRALACAVARHKSMFFREKDAAGNWIDYLAAVSGNLQLVPEAVFGKGLAEDYGRMLTDGMLLDDGESFEHLMHRCGELQERANRWAR</sequence>
<dbReference type="AlphaFoldDB" id="A0A6B1DVL7"/>
<gene>
    <name evidence="1" type="ORF">F4Y08_16485</name>
</gene>
<protein>
    <submittedName>
        <fullName evidence="1">Nucleotidyl transferase AbiEii/AbiGii toxin family protein</fullName>
    </submittedName>
</protein>
<dbReference type="GO" id="GO:0016740">
    <property type="term" value="F:transferase activity"/>
    <property type="evidence" value="ECO:0007669"/>
    <property type="project" value="UniProtKB-KW"/>
</dbReference>
<comment type="caution">
    <text evidence="1">The sequence shown here is derived from an EMBL/GenBank/DDBJ whole genome shotgun (WGS) entry which is preliminary data.</text>
</comment>
<dbReference type="Gene3D" id="3.10.450.620">
    <property type="entry name" value="JHP933, nucleotidyltransferase-like core domain"/>
    <property type="match status" value="1"/>
</dbReference>
<proteinExistence type="predicted"/>
<dbReference type="EMBL" id="VXPY01000120">
    <property type="protein sequence ID" value="MYD91900.1"/>
    <property type="molecule type" value="Genomic_DNA"/>
</dbReference>
<dbReference type="Pfam" id="PF08843">
    <property type="entry name" value="AbiEii"/>
    <property type="match status" value="1"/>
</dbReference>
<dbReference type="InterPro" id="IPR014942">
    <property type="entry name" value="AbiEii"/>
</dbReference>
<accession>A0A6B1DVL7</accession>